<protein>
    <submittedName>
        <fullName evidence="1">Uncharacterized protein</fullName>
    </submittedName>
</protein>
<accession>A0A6J5NJI6</accession>
<reference evidence="1" key="1">
    <citation type="submission" date="2020-04" db="EMBL/GenBank/DDBJ databases">
        <authorList>
            <person name="Chiriac C."/>
            <person name="Salcher M."/>
            <person name="Ghai R."/>
            <person name="Kavagutti S V."/>
        </authorList>
    </citation>
    <scope>NUCLEOTIDE SEQUENCE</scope>
</reference>
<organism evidence="1">
    <name type="scientific">uncultured Caudovirales phage</name>
    <dbReference type="NCBI Taxonomy" id="2100421"/>
    <lineage>
        <taxon>Viruses</taxon>
        <taxon>Duplodnaviria</taxon>
        <taxon>Heunggongvirae</taxon>
        <taxon>Uroviricota</taxon>
        <taxon>Caudoviricetes</taxon>
        <taxon>Peduoviridae</taxon>
        <taxon>Maltschvirus</taxon>
        <taxon>Maltschvirus maltsch</taxon>
    </lineage>
</organism>
<name>A0A6J5NJI6_9CAUD</name>
<sequence length="112" mass="11313">MNSIANLTVRAVTATSDTLVVTDADNKLITYSNTGTTTITIPPFNTVAMTTGSVVNVIKIGSGGTVSIIQGSGVTLASNGVVSTNPTITGQFKAASLIKVSTDSWYCVGGIA</sequence>
<proteinExistence type="predicted"/>
<evidence type="ECO:0000313" key="1">
    <source>
        <dbReference type="EMBL" id="CAB4158882.1"/>
    </source>
</evidence>
<gene>
    <name evidence="1" type="ORF">UFOVP701_33</name>
</gene>
<dbReference type="EMBL" id="LR796680">
    <property type="protein sequence ID" value="CAB4158882.1"/>
    <property type="molecule type" value="Genomic_DNA"/>
</dbReference>